<organism evidence="6 7">
    <name type="scientific">Bacteriovorax stolpii</name>
    <name type="common">Bdellovibrio stolpii</name>
    <dbReference type="NCBI Taxonomy" id="960"/>
    <lineage>
        <taxon>Bacteria</taxon>
        <taxon>Pseudomonadati</taxon>
        <taxon>Bdellovibrionota</taxon>
        <taxon>Bacteriovoracia</taxon>
        <taxon>Bacteriovoracales</taxon>
        <taxon>Bacteriovoracaceae</taxon>
        <taxon>Bacteriovorax</taxon>
    </lineage>
</organism>
<evidence type="ECO:0000256" key="5">
    <source>
        <dbReference type="SAM" id="MobiDB-lite"/>
    </source>
</evidence>
<evidence type="ECO:0000313" key="7">
    <source>
        <dbReference type="Proteomes" id="UP000235584"/>
    </source>
</evidence>
<dbReference type="GO" id="GO:0006417">
    <property type="term" value="P:regulation of translation"/>
    <property type="evidence" value="ECO:0007669"/>
    <property type="project" value="UniProtKB-KW"/>
</dbReference>
<dbReference type="AlphaFoldDB" id="A0A2K9NWY2"/>
<keyword evidence="2 4" id="KW-1005">Bacterial flagellum biogenesis</keyword>
<comment type="subunit">
    <text evidence="4">Interacts with translational regulator CsrA and flagellin(s).</text>
</comment>
<name>A0A2K9NWY2_BACTC</name>
<keyword evidence="3 4" id="KW-0810">Translation regulation</keyword>
<dbReference type="InterPro" id="IPR003775">
    <property type="entry name" value="Flagellar_assembly_factor_FliW"/>
</dbReference>
<comment type="function">
    <text evidence="4">Acts as an anti-CsrA protein, binds CsrA and prevents it from repressing translation of its target genes, one of which is flagellin. Binds to flagellin and participates in the assembly of the flagellum.</text>
</comment>
<gene>
    <name evidence="4" type="primary">fliW</name>
    <name evidence="6" type="ORF">C0V70_18370</name>
</gene>
<evidence type="ECO:0000313" key="6">
    <source>
        <dbReference type="EMBL" id="AUO00034.1"/>
    </source>
</evidence>
<comment type="subcellular location">
    <subcellularLocation>
        <location evidence="4">Cytoplasm</location>
    </subcellularLocation>
</comment>
<dbReference type="GO" id="GO:0005737">
    <property type="term" value="C:cytoplasm"/>
    <property type="evidence" value="ECO:0007669"/>
    <property type="project" value="UniProtKB-SubCell"/>
</dbReference>
<dbReference type="Proteomes" id="UP000235584">
    <property type="component" value="Chromosome"/>
</dbReference>
<keyword evidence="6" id="KW-0969">Cilium</keyword>
<evidence type="ECO:0000256" key="3">
    <source>
        <dbReference type="ARBA" id="ARBA00022845"/>
    </source>
</evidence>
<dbReference type="GO" id="GO:0044780">
    <property type="term" value="P:bacterial-type flagellum assembly"/>
    <property type="evidence" value="ECO:0007669"/>
    <property type="project" value="UniProtKB-UniRule"/>
</dbReference>
<keyword evidence="6" id="KW-0966">Cell projection</keyword>
<sequence length="207" mass="23099">MEVGYSTVVHKAEALTVKIKTTRFGELEVDKKDIIEFTEGLLGFENLKKFFIVDPGDQTLILWLQSTDDAATAFPIIEPKIFQPNYMVKLLPVELNSLALENLSNASVYTVLTIPQNVTEMSANLKAPIIINNKTKMARQIVLQDSKLEVRFKMYMDLKKYIVNYSTNASDDSKRTNVAQAARDNGTTVVSTNTANTTTKTNSPEAN</sequence>
<keyword evidence="7" id="KW-1185">Reference proteome</keyword>
<dbReference type="Pfam" id="PF02623">
    <property type="entry name" value="FliW"/>
    <property type="match status" value="1"/>
</dbReference>
<keyword evidence="6" id="KW-0282">Flagellum</keyword>
<dbReference type="Gene3D" id="2.30.290.10">
    <property type="entry name" value="BH3618-like"/>
    <property type="match status" value="1"/>
</dbReference>
<dbReference type="EMBL" id="CP025704">
    <property type="protein sequence ID" value="AUO00034.1"/>
    <property type="molecule type" value="Genomic_DNA"/>
</dbReference>
<dbReference type="OrthoDB" id="5292867at2"/>
<proteinExistence type="inferred from homology"/>
<keyword evidence="1 4" id="KW-0963">Cytoplasm</keyword>
<protein>
    <recommendedName>
        <fullName evidence="4">Flagellar assembly factor FliW</fullName>
    </recommendedName>
</protein>
<dbReference type="HAMAP" id="MF_01185">
    <property type="entry name" value="FliW"/>
    <property type="match status" value="1"/>
</dbReference>
<dbReference type="PANTHER" id="PTHR39190:SF1">
    <property type="entry name" value="FLAGELLAR ASSEMBLY FACTOR FLIW"/>
    <property type="match status" value="1"/>
</dbReference>
<feature type="compositionally biased region" description="Low complexity" evidence="5">
    <location>
        <begin position="185"/>
        <end position="207"/>
    </location>
</feature>
<dbReference type="SUPFAM" id="SSF141457">
    <property type="entry name" value="BH3618-like"/>
    <property type="match status" value="1"/>
</dbReference>
<reference evidence="6 7" key="1">
    <citation type="submission" date="2018-01" db="EMBL/GenBank/DDBJ databases">
        <title>Complete genome sequence of Bacteriovorax stolpii DSM12778.</title>
        <authorList>
            <person name="Tang B."/>
            <person name="Chang J."/>
        </authorList>
    </citation>
    <scope>NUCLEOTIDE SEQUENCE [LARGE SCALE GENOMIC DNA]</scope>
    <source>
        <strain evidence="6 7">DSM 12778</strain>
    </source>
</reference>
<dbReference type="KEGG" id="bsto:C0V70_18370"/>
<dbReference type="PANTHER" id="PTHR39190">
    <property type="entry name" value="FLAGELLAR ASSEMBLY FACTOR FLIW"/>
    <property type="match status" value="1"/>
</dbReference>
<evidence type="ECO:0000256" key="1">
    <source>
        <dbReference type="ARBA" id="ARBA00022490"/>
    </source>
</evidence>
<accession>A0A2K9NWY2</accession>
<evidence type="ECO:0000256" key="4">
    <source>
        <dbReference type="HAMAP-Rule" id="MF_01185"/>
    </source>
</evidence>
<comment type="similarity">
    <text evidence="4">Belongs to the FliW family.</text>
</comment>
<keyword evidence="4" id="KW-0143">Chaperone</keyword>
<dbReference type="InterPro" id="IPR024046">
    <property type="entry name" value="Flagellar_assmbl_FliW_dom_sf"/>
</dbReference>
<feature type="region of interest" description="Disordered" evidence="5">
    <location>
        <begin position="180"/>
        <end position="207"/>
    </location>
</feature>
<evidence type="ECO:0000256" key="2">
    <source>
        <dbReference type="ARBA" id="ARBA00022795"/>
    </source>
</evidence>